<gene>
    <name evidence="2" type="ORF">RHGRI_023081</name>
</gene>
<dbReference type="EMBL" id="JACTNZ010000008">
    <property type="protein sequence ID" value="KAG5535175.1"/>
    <property type="molecule type" value="Genomic_DNA"/>
</dbReference>
<protein>
    <submittedName>
        <fullName evidence="2">Uncharacterized protein</fullName>
    </submittedName>
</protein>
<dbReference type="Proteomes" id="UP000823749">
    <property type="component" value="Chromosome 8"/>
</dbReference>
<dbReference type="AlphaFoldDB" id="A0AAV6J7P9"/>
<evidence type="ECO:0000313" key="3">
    <source>
        <dbReference type="Proteomes" id="UP000823749"/>
    </source>
</evidence>
<proteinExistence type="predicted"/>
<sequence>MAAANNAKDVSPHEVFKAHLKRPAESSSSSSSSSTGQSSSEEDHETVSHRHHKRVQQMMSLLVAPQMLALLSQPGERRYIRLSNDDLISVTVAMGSGHIKFL</sequence>
<evidence type="ECO:0000313" key="2">
    <source>
        <dbReference type="EMBL" id="KAG5535175.1"/>
    </source>
</evidence>
<evidence type="ECO:0000256" key="1">
    <source>
        <dbReference type="SAM" id="MobiDB-lite"/>
    </source>
</evidence>
<keyword evidence="3" id="KW-1185">Reference proteome</keyword>
<name>A0AAV6J7P9_9ERIC</name>
<comment type="caution">
    <text evidence="2">The sequence shown here is derived from an EMBL/GenBank/DDBJ whole genome shotgun (WGS) entry which is preliminary data.</text>
</comment>
<reference evidence="2" key="1">
    <citation type="submission" date="2020-08" db="EMBL/GenBank/DDBJ databases">
        <title>Plant Genome Project.</title>
        <authorList>
            <person name="Zhang R.-G."/>
        </authorList>
    </citation>
    <scope>NUCLEOTIDE SEQUENCE</scope>
    <source>
        <strain evidence="2">WSP0</strain>
        <tissue evidence="2">Leaf</tissue>
    </source>
</reference>
<accession>A0AAV6J7P9</accession>
<feature type="region of interest" description="Disordered" evidence="1">
    <location>
        <begin position="1"/>
        <end position="55"/>
    </location>
</feature>
<feature type="compositionally biased region" description="Low complexity" evidence="1">
    <location>
        <begin position="26"/>
        <end position="39"/>
    </location>
</feature>
<organism evidence="2 3">
    <name type="scientific">Rhododendron griersonianum</name>
    <dbReference type="NCBI Taxonomy" id="479676"/>
    <lineage>
        <taxon>Eukaryota</taxon>
        <taxon>Viridiplantae</taxon>
        <taxon>Streptophyta</taxon>
        <taxon>Embryophyta</taxon>
        <taxon>Tracheophyta</taxon>
        <taxon>Spermatophyta</taxon>
        <taxon>Magnoliopsida</taxon>
        <taxon>eudicotyledons</taxon>
        <taxon>Gunneridae</taxon>
        <taxon>Pentapetalae</taxon>
        <taxon>asterids</taxon>
        <taxon>Ericales</taxon>
        <taxon>Ericaceae</taxon>
        <taxon>Ericoideae</taxon>
        <taxon>Rhodoreae</taxon>
        <taxon>Rhododendron</taxon>
    </lineage>
</organism>